<dbReference type="InterPro" id="IPR006011">
    <property type="entry name" value="Syntaxin_N"/>
</dbReference>
<evidence type="ECO:0000256" key="1">
    <source>
        <dbReference type="ARBA" id="ARBA00004211"/>
    </source>
</evidence>
<comment type="similarity">
    <text evidence="2 4">Belongs to the syntaxin family.</text>
</comment>
<evidence type="ECO:0000313" key="9">
    <source>
        <dbReference type="RefSeq" id="XP_022237087.1"/>
    </source>
</evidence>
<dbReference type="SMART" id="SM00503">
    <property type="entry name" value="SynN"/>
    <property type="match status" value="1"/>
</dbReference>
<reference evidence="9" key="1">
    <citation type="submission" date="2025-08" db="UniProtKB">
        <authorList>
            <consortium name="RefSeq"/>
        </authorList>
    </citation>
    <scope>IDENTIFICATION</scope>
    <source>
        <tissue evidence="9">Muscle</tissue>
    </source>
</reference>
<dbReference type="Pfam" id="PF14523">
    <property type="entry name" value="Syntaxin_2"/>
    <property type="match status" value="1"/>
</dbReference>
<dbReference type="PROSITE" id="PS50192">
    <property type="entry name" value="T_SNARE"/>
    <property type="match status" value="1"/>
</dbReference>
<comment type="subcellular location">
    <subcellularLocation>
        <location evidence="1">Membrane</location>
        <topology evidence="1">Single-pass type IV membrane protein</topology>
    </subcellularLocation>
</comment>
<evidence type="ECO:0000256" key="5">
    <source>
        <dbReference type="SAM" id="Coils"/>
    </source>
</evidence>
<dbReference type="GeneID" id="106476877"/>
<dbReference type="RefSeq" id="XP_022237087.1">
    <property type="nucleotide sequence ID" value="XM_022381379.1"/>
</dbReference>
<dbReference type="Gene3D" id="1.20.58.70">
    <property type="match status" value="1"/>
</dbReference>
<dbReference type="InterPro" id="IPR045242">
    <property type="entry name" value="Syntaxin"/>
</dbReference>
<dbReference type="PANTHER" id="PTHR19957">
    <property type="entry name" value="SYNTAXIN"/>
    <property type="match status" value="1"/>
</dbReference>
<feature type="domain" description="T-SNARE coiled-coil homology" evidence="7">
    <location>
        <begin position="186"/>
        <end position="248"/>
    </location>
</feature>
<dbReference type="PROSITE" id="PS00914">
    <property type="entry name" value="SYNTAXIN"/>
    <property type="match status" value="1"/>
</dbReference>
<protein>
    <submittedName>
        <fullName evidence="9">Syntaxin-12-like isoform X1</fullName>
    </submittedName>
</protein>
<evidence type="ECO:0000256" key="6">
    <source>
        <dbReference type="SAM" id="MobiDB-lite"/>
    </source>
</evidence>
<keyword evidence="3" id="KW-0813">Transport</keyword>
<dbReference type="PANTHER" id="PTHR19957:SF38">
    <property type="entry name" value="LD27581P"/>
    <property type="match status" value="1"/>
</dbReference>
<dbReference type="CDD" id="cd15847">
    <property type="entry name" value="SNARE_syntaxin7_like"/>
    <property type="match status" value="1"/>
</dbReference>
<name>A0ABM1S0D2_LIMPO</name>
<dbReference type="Gene3D" id="1.20.5.110">
    <property type="match status" value="1"/>
</dbReference>
<dbReference type="Proteomes" id="UP000694941">
    <property type="component" value="Unplaced"/>
</dbReference>
<organism evidence="8 9">
    <name type="scientific">Limulus polyphemus</name>
    <name type="common">Atlantic horseshoe crab</name>
    <dbReference type="NCBI Taxonomy" id="6850"/>
    <lineage>
        <taxon>Eukaryota</taxon>
        <taxon>Metazoa</taxon>
        <taxon>Ecdysozoa</taxon>
        <taxon>Arthropoda</taxon>
        <taxon>Chelicerata</taxon>
        <taxon>Merostomata</taxon>
        <taxon>Xiphosura</taxon>
        <taxon>Limulidae</taxon>
        <taxon>Limulus</taxon>
    </lineage>
</organism>
<proteinExistence type="inferred from homology"/>
<sequence>MSFGNQGKYPNYGSTGLKDNSGGLNRGQEPSFNQLSDTISSNIFAINNSATSLDRAQKQLGTKTDSSSFRDRIHATQQLANETVSDTTICLKQLSELVEKGNKQQKLQLERLKNEFKDTVQRYSSVQKLVATKMKYTLLNVMPNPIHPTVEWGIEDDNEENQALLEEEKQRMQKQKQLDSELEVEQALLEEREQRIREIESDMLDVNQIFRDLASMVHEQGEVINTIADNIDNTCYNVEEGASQLQKASEYQFFFVKVTILTSKCIITNNWTTQESNSSDHFSPFTRLTEPKSSENFSQLTGLMESNNSDHFSLFNGLM</sequence>
<feature type="coiled-coil region" evidence="5">
    <location>
        <begin position="95"/>
        <end position="129"/>
    </location>
</feature>
<dbReference type="SMART" id="SM00397">
    <property type="entry name" value="t_SNARE"/>
    <property type="match status" value="1"/>
</dbReference>
<gene>
    <name evidence="9" type="primary">LOC106476877</name>
</gene>
<keyword evidence="8" id="KW-1185">Reference proteome</keyword>
<evidence type="ECO:0000259" key="7">
    <source>
        <dbReference type="PROSITE" id="PS50192"/>
    </source>
</evidence>
<feature type="region of interest" description="Disordered" evidence="6">
    <location>
        <begin position="1"/>
        <end position="32"/>
    </location>
</feature>
<evidence type="ECO:0000256" key="3">
    <source>
        <dbReference type="ARBA" id="ARBA00022775"/>
    </source>
</evidence>
<accession>A0ABM1S0D2</accession>
<keyword evidence="5" id="KW-0175">Coiled coil</keyword>
<evidence type="ECO:0000313" key="8">
    <source>
        <dbReference type="Proteomes" id="UP000694941"/>
    </source>
</evidence>
<evidence type="ECO:0000256" key="4">
    <source>
        <dbReference type="RuleBase" id="RU003858"/>
    </source>
</evidence>
<dbReference type="Pfam" id="PF05739">
    <property type="entry name" value="SNARE"/>
    <property type="match status" value="1"/>
</dbReference>
<dbReference type="InterPro" id="IPR000727">
    <property type="entry name" value="T_SNARE_dom"/>
</dbReference>
<keyword evidence="3" id="KW-0532">Neurotransmitter transport</keyword>
<evidence type="ECO:0000256" key="2">
    <source>
        <dbReference type="ARBA" id="ARBA00009063"/>
    </source>
</evidence>
<dbReference type="InterPro" id="IPR010989">
    <property type="entry name" value="SNARE"/>
</dbReference>
<dbReference type="InterPro" id="IPR006012">
    <property type="entry name" value="Syntaxin/epimorphin_CS"/>
</dbReference>
<dbReference type="SUPFAM" id="SSF47661">
    <property type="entry name" value="t-snare proteins"/>
    <property type="match status" value="1"/>
</dbReference>
<feature type="coiled-coil region" evidence="5">
    <location>
        <begin position="155"/>
        <end position="209"/>
    </location>
</feature>